<protein>
    <recommendedName>
        <fullName evidence="2">protein-glutamate O-methyltransferase</fullName>
        <ecNumber evidence="2">2.1.1.80</ecNumber>
    </recommendedName>
</protein>
<keyword evidence="3 8" id="KW-0489">Methyltransferase</keyword>
<organism evidence="8 9">
    <name type="scientific">Phormidium nigroviride PCC 7112</name>
    <dbReference type="NCBI Taxonomy" id="179408"/>
    <lineage>
        <taxon>Bacteria</taxon>
        <taxon>Bacillati</taxon>
        <taxon>Cyanobacteriota</taxon>
        <taxon>Cyanophyceae</taxon>
        <taxon>Oscillatoriophycideae</taxon>
        <taxon>Oscillatoriales</taxon>
        <taxon>Oscillatoriaceae</taxon>
        <taxon>Phormidium</taxon>
    </lineage>
</organism>
<dbReference type="HOGENOM" id="CLU_025854_4_1_3"/>
<dbReference type="eggNOG" id="COG1352">
    <property type="taxonomic scope" value="Bacteria"/>
</dbReference>
<evidence type="ECO:0000256" key="5">
    <source>
        <dbReference type="ARBA" id="ARBA00022691"/>
    </source>
</evidence>
<proteinExistence type="predicted"/>
<dbReference type="SUPFAM" id="SSF48452">
    <property type="entry name" value="TPR-like"/>
    <property type="match status" value="1"/>
</dbReference>
<dbReference type="EMBL" id="CP003614">
    <property type="protein sequence ID" value="AFZ06384.1"/>
    <property type="molecule type" value="Genomic_DNA"/>
</dbReference>
<dbReference type="SMART" id="SM00028">
    <property type="entry name" value="TPR"/>
    <property type="match status" value="4"/>
</dbReference>
<evidence type="ECO:0000259" key="7">
    <source>
        <dbReference type="PROSITE" id="PS50123"/>
    </source>
</evidence>
<evidence type="ECO:0000313" key="9">
    <source>
        <dbReference type="Proteomes" id="UP000010478"/>
    </source>
</evidence>
<evidence type="ECO:0000256" key="4">
    <source>
        <dbReference type="ARBA" id="ARBA00022679"/>
    </source>
</evidence>
<dbReference type="Gene3D" id="3.40.50.150">
    <property type="entry name" value="Vaccinia Virus protein VP39"/>
    <property type="match status" value="1"/>
</dbReference>
<dbReference type="SMART" id="SM00138">
    <property type="entry name" value="MeTrc"/>
    <property type="match status" value="1"/>
</dbReference>
<keyword evidence="4 8" id="KW-0808">Transferase</keyword>
<feature type="repeat" description="TPR" evidence="6">
    <location>
        <begin position="490"/>
        <end position="523"/>
    </location>
</feature>
<dbReference type="PANTHER" id="PTHR24422:SF10">
    <property type="entry name" value="CHEMOTAXIS PROTEIN METHYLTRANSFERASE 2"/>
    <property type="match status" value="1"/>
</dbReference>
<dbReference type="eggNOG" id="COG0457">
    <property type="taxonomic scope" value="Bacteria"/>
</dbReference>
<keyword evidence="9" id="KW-1185">Reference proteome</keyword>
<dbReference type="PROSITE" id="PS50123">
    <property type="entry name" value="CHER"/>
    <property type="match status" value="1"/>
</dbReference>
<dbReference type="Pfam" id="PF01739">
    <property type="entry name" value="CheR"/>
    <property type="match status" value="1"/>
</dbReference>
<gene>
    <name evidence="8" type="ORF">Osc7112_1902</name>
</gene>
<evidence type="ECO:0000256" key="1">
    <source>
        <dbReference type="ARBA" id="ARBA00001541"/>
    </source>
</evidence>
<dbReference type="PANTHER" id="PTHR24422">
    <property type="entry name" value="CHEMOTAXIS PROTEIN METHYLTRANSFERASE"/>
    <property type="match status" value="1"/>
</dbReference>
<feature type="domain" description="CheR-type methyltransferase" evidence="7">
    <location>
        <begin position="1"/>
        <end position="274"/>
    </location>
</feature>
<evidence type="ECO:0000313" key="8">
    <source>
        <dbReference type="EMBL" id="AFZ06384.1"/>
    </source>
</evidence>
<dbReference type="SUPFAM" id="SSF53335">
    <property type="entry name" value="S-adenosyl-L-methionine-dependent methyltransferases"/>
    <property type="match status" value="1"/>
</dbReference>
<dbReference type="InterPro" id="IPR022642">
    <property type="entry name" value="CheR_C"/>
</dbReference>
<dbReference type="InterPro" id="IPR011990">
    <property type="entry name" value="TPR-like_helical_dom_sf"/>
</dbReference>
<dbReference type="PRINTS" id="PR00996">
    <property type="entry name" value="CHERMTFRASE"/>
</dbReference>
<dbReference type="OrthoDB" id="9799157at2"/>
<dbReference type="Proteomes" id="UP000010478">
    <property type="component" value="Chromosome"/>
</dbReference>
<keyword evidence="5" id="KW-0949">S-adenosyl-L-methionine</keyword>
<name>K9VFU2_9CYAN</name>
<dbReference type="InterPro" id="IPR029063">
    <property type="entry name" value="SAM-dependent_MTases_sf"/>
</dbReference>
<dbReference type="InterPro" id="IPR050903">
    <property type="entry name" value="Bact_Chemotaxis_MeTrfase"/>
</dbReference>
<dbReference type="SUPFAM" id="SSF47757">
    <property type="entry name" value="Chemotaxis receptor methyltransferase CheR, N-terminal domain"/>
    <property type="match status" value="1"/>
</dbReference>
<keyword evidence="6" id="KW-0802">TPR repeat</keyword>
<dbReference type="AlphaFoldDB" id="K9VFU2"/>
<feature type="repeat" description="TPR" evidence="6">
    <location>
        <begin position="422"/>
        <end position="455"/>
    </location>
</feature>
<dbReference type="PATRIC" id="fig|179408.3.peg.2307"/>
<dbReference type="InterPro" id="IPR000780">
    <property type="entry name" value="CheR_MeTrfase"/>
</dbReference>
<accession>K9VFU2</accession>
<evidence type="ECO:0000256" key="2">
    <source>
        <dbReference type="ARBA" id="ARBA00012534"/>
    </source>
</evidence>
<dbReference type="GO" id="GO:0008983">
    <property type="term" value="F:protein-glutamate O-methyltransferase activity"/>
    <property type="evidence" value="ECO:0007669"/>
    <property type="project" value="UniProtKB-EC"/>
</dbReference>
<dbReference type="Gene3D" id="1.10.155.10">
    <property type="entry name" value="Chemotaxis receptor methyltransferase CheR, N-terminal domain"/>
    <property type="match status" value="1"/>
</dbReference>
<comment type="catalytic activity">
    <reaction evidence="1">
        <text>L-glutamyl-[protein] + S-adenosyl-L-methionine = [protein]-L-glutamate 5-O-methyl ester + S-adenosyl-L-homocysteine</text>
        <dbReference type="Rhea" id="RHEA:24452"/>
        <dbReference type="Rhea" id="RHEA-COMP:10208"/>
        <dbReference type="Rhea" id="RHEA-COMP:10311"/>
        <dbReference type="ChEBI" id="CHEBI:29973"/>
        <dbReference type="ChEBI" id="CHEBI:57856"/>
        <dbReference type="ChEBI" id="CHEBI:59789"/>
        <dbReference type="ChEBI" id="CHEBI:82795"/>
        <dbReference type="EC" id="2.1.1.80"/>
    </reaction>
</comment>
<dbReference type="STRING" id="179408.Osc7112_1902"/>
<dbReference type="PROSITE" id="PS50005">
    <property type="entry name" value="TPR"/>
    <property type="match status" value="2"/>
</dbReference>
<dbReference type="EC" id="2.1.1.80" evidence="2"/>
<reference evidence="8 9" key="1">
    <citation type="submission" date="2012-05" db="EMBL/GenBank/DDBJ databases">
        <title>Finished chromosome of genome of Oscillatoria sp. PCC 7112.</title>
        <authorList>
            <consortium name="US DOE Joint Genome Institute"/>
            <person name="Gugger M."/>
            <person name="Coursin T."/>
            <person name="Rippka R."/>
            <person name="Tandeau De Marsac N."/>
            <person name="Huntemann M."/>
            <person name="Wei C.-L."/>
            <person name="Han J."/>
            <person name="Detter J.C."/>
            <person name="Han C."/>
            <person name="Tapia R."/>
            <person name="Davenport K."/>
            <person name="Daligault H."/>
            <person name="Erkkila T."/>
            <person name="Gu W."/>
            <person name="Munk A.C.C."/>
            <person name="Teshima H."/>
            <person name="Xu Y."/>
            <person name="Chain P."/>
            <person name="Chen A."/>
            <person name="Krypides N."/>
            <person name="Mavromatis K."/>
            <person name="Markowitz V."/>
            <person name="Szeto E."/>
            <person name="Ivanova N."/>
            <person name="Mikhailova N."/>
            <person name="Ovchinnikova G."/>
            <person name="Pagani I."/>
            <person name="Pati A."/>
            <person name="Goodwin L."/>
            <person name="Peters L."/>
            <person name="Pitluck S."/>
            <person name="Woyke T."/>
            <person name="Kerfeld C."/>
        </authorList>
    </citation>
    <scope>NUCLEOTIDE SEQUENCE [LARGE SCALE GENOMIC DNA]</scope>
    <source>
        <strain evidence="8 9">PCC 7112</strain>
    </source>
</reference>
<evidence type="ECO:0000256" key="3">
    <source>
        <dbReference type="ARBA" id="ARBA00022603"/>
    </source>
</evidence>
<dbReference type="KEGG" id="oni:Osc7112_1902"/>
<dbReference type="InterPro" id="IPR036804">
    <property type="entry name" value="CheR_N_sf"/>
</dbReference>
<sequence length="558" mass="64069">MNDSIVQLFINLITAEIGVRIRSQDRAGLSHKIMTRMRAKKIAEPEKYYQLLTAKNFESKNEWAELVLLLTTIESYFMRDKGQFALLKRVIFPELIEQKRNLHKTLGMQPTLRIWSAGCSTGEEPYSLAIVLKQLIPDWEQWKILILGTDINEKVIKKAPQGVYSHWSFRLVEPQIQQQYFHQRQNDWEINLELRESVNFSCLNLITDEFPNIYQNIYNIDLILCRNVFVYFEHKYISLVLKKFSNTLRPGGYLMTGHAEVYGQIMNEFEPKIFPESVVYQRRDSVPEEGCQIESRVATVGEANSAFREFPKADTMGDESGELLTGETMPPSFTTNSNFPEIEMPPVLKISNPLGKILPSRYLEDGLPNNDVSVTQQIIAENTQNKTPQMLILEAKKSFNNKDYAEAINKAQEAIDLQGHNFDAYFLIAQVQANSGNYSQAIEYCKRARKVEPGSVYTDYLQAQIAEEQGQLETAKNLLKRTIYMCPSFVSAYIELGNIYHKEGQLKRALKMYNSSCEILKALPPNTPIDSQGKMTASQVLMNVKKKLLKLYSKETVR</sequence>
<dbReference type="InterPro" id="IPR019734">
    <property type="entry name" value="TPR_rpt"/>
</dbReference>
<dbReference type="Pfam" id="PF13181">
    <property type="entry name" value="TPR_8"/>
    <property type="match status" value="1"/>
</dbReference>
<dbReference type="Pfam" id="PF14559">
    <property type="entry name" value="TPR_19"/>
    <property type="match status" value="1"/>
</dbReference>
<dbReference type="GO" id="GO:0032259">
    <property type="term" value="P:methylation"/>
    <property type="evidence" value="ECO:0007669"/>
    <property type="project" value="UniProtKB-KW"/>
</dbReference>
<evidence type="ECO:0000256" key="6">
    <source>
        <dbReference type="PROSITE-ProRule" id="PRU00339"/>
    </source>
</evidence>
<dbReference type="Gene3D" id="1.25.40.10">
    <property type="entry name" value="Tetratricopeptide repeat domain"/>
    <property type="match status" value="1"/>
</dbReference>